<reference evidence="1 2" key="1">
    <citation type="journal article" date="2011" name="Science">
        <title>The ecoresponsive genome of Daphnia pulex.</title>
        <authorList>
            <person name="Colbourne J.K."/>
            <person name="Pfrender M.E."/>
            <person name="Gilbert D."/>
            <person name="Thomas W.K."/>
            <person name="Tucker A."/>
            <person name="Oakley T.H."/>
            <person name="Tokishita S."/>
            <person name="Aerts A."/>
            <person name="Arnold G.J."/>
            <person name="Basu M.K."/>
            <person name="Bauer D.J."/>
            <person name="Caceres C.E."/>
            <person name="Carmel L."/>
            <person name="Casola C."/>
            <person name="Choi J.H."/>
            <person name="Detter J.C."/>
            <person name="Dong Q."/>
            <person name="Dusheyko S."/>
            <person name="Eads B.D."/>
            <person name="Frohlich T."/>
            <person name="Geiler-Samerotte K.A."/>
            <person name="Gerlach D."/>
            <person name="Hatcher P."/>
            <person name="Jogdeo S."/>
            <person name="Krijgsveld J."/>
            <person name="Kriventseva E.V."/>
            <person name="Kultz D."/>
            <person name="Laforsch C."/>
            <person name="Lindquist E."/>
            <person name="Lopez J."/>
            <person name="Manak J.R."/>
            <person name="Muller J."/>
            <person name="Pangilinan J."/>
            <person name="Patwardhan R.P."/>
            <person name="Pitluck S."/>
            <person name="Pritham E.J."/>
            <person name="Rechtsteiner A."/>
            <person name="Rho M."/>
            <person name="Rogozin I.B."/>
            <person name="Sakarya O."/>
            <person name="Salamov A."/>
            <person name="Schaack S."/>
            <person name="Shapiro H."/>
            <person name="Shiga Y."/>
            <person name="Skalitzky C."/>
            <person name="Smith Z."/>
            <person name="Souvorov A."/>
            <person name="Sung W."/>
            <person name="Tang Z."/>
            <person name="Tsuchiya D."/>
            <person name="Tu H."/>
            <person name="Vos H."/>
            <person name="Wang M."/>
            <person name="Wolf Y.I."/>
            <person name="Yamagata H."/>
            <person name="Yamada T."/>
            <person name="Ye Y."/>
            <person name="Shaw J.R."/>
            <person name="Andrews J."/>
            <person name="Crease T.J."/>
            <person name="Tang H."/>
            <person name="Lucas S.M."/>
            <person name="Robertson H.M."/>
            <person name="Bork P."/>
            <person name="Koonin E.V."/>
            <person name="Zdobnov E.M."/>
            <person name="Grigoriev I.V."/>
            <person name="Lynch M."/>
            <person name="Boore J.L."/>
        </authorList>
    </citation>
    <scope>NUCLEOTIDE SEQUENCE [LARGE SCALE GENOMIC DNA]</scope>
</reference>
<evidence type="ECO:0000313" key="2">
    <source>
        <dbReference type="Proteomes" id="UP000000305"/>
    </source>
</evidence>
<evidence type="ECO:0008006" key="3">
    <source>
        <dbReference type="Google" id="ProtNLM"/>
    </source>
</evidence>
<dbReference type="OMA" id="LFMIHER"/>
<dbReference type="OrthoDB" id="5791190at2759"/>
<gene>
    <name evidence="1" type="ORF">DAPPUDRAFT_238655</name>
</gene>
<name>E9G719_DAPPU</name>
<evidence type="ECO:0000313" key="1">
    <source>
        <dbReference type="EMBL" id="EFX84387.1"/>
    </source>
</evidence>
<proteinExistence type="predicted"/>
<dbReference type="InParanoid" id="E9G719"/>
<dbReference type="HOGENOM" id="CLU_030601_0_0_1"/>
<protein>
    <recommendedName>
        <fullName evidence="3">MULE transposase domain-containing protein</fullName>
    </recommendedName>
</protein>
<accession>E9G719</accession>
<dbReference type="PhylomeDB" id="E9G719"/>
<dbReference type="AlphaFoldDB" id="E9G719"/>
<dbReference type="Proteomes" id="UP000000305">
    <property type="component" value="Unassembled WGS sequence"/>
</dbReference>
<dbReference type="STRING" id="6669.E9G719"/>
<keyword evidence="2" id="KW-1185">Reference proteome</keyword>
<organism evidence="1 2">
    <name type="scientific">Daphnia pulex</name>
    <name type="common">Water flea</name>
    <dbReference type="NCBI Taxonomy" id="6669"/>
    <lineage>
        <taxon>Eukaryota</taxon>
        <taxon>Metazoa</taxon>
        <taxon>Ecdysozoa</taxon>
        <taxon>Arthropoda</taxon>
        <taxon>Crustacea</taxon>
        <taxon>Branchiopoda</taxon>
        <taxon>Diplostraca</taxon>
        <taxon>Cladocera</taxon>
        <taxon>Anomopoda</taxon>
        <taxon>Daphniidae</taxon>
        <taxon>Daphnia</taxon>
    </lineage>
</organism>
<sequence length="419" mass="47994">MTPKPEGGFTYVYEWKEGTERKKDDDGQNLLSSKFTRTAFHHPTLPKVLISYKGDETLSSKLPHGNSTSVESKKLPFVPTMPSLLRDIEEKKGDYPANVYRKINATVNRSIKEQAAQAPRNLKQVQNTMHNLTQKLRLSRDSLYNLHVRAFDGTFIKEILTFPDLVVIGWNDGIAGAFLSLLGTSQSVGLFYDTTFRLGDYYVSILSFLDVEFTNKPTIPLLFMIHERKTFETHDLFWRKVKNKLPGLSKAKNVYIVSDEESAIVEAMRQNLPMTDLSLLEPCHAKCQAFGKYFRKCIHKDIERLGLWVIRKHGLTSATNNRAESMNTMLKRFVNWKESPVDAIVLSLEELSASFYAEILRGRYRRGNFNLHEDFESLYDLEKDCPVLPEITDAEEIFMKFQNAIKNVSKAGTMDLTVL</sequence>
<dbReference type="KEGG" id="dpx:DAPPUDRAFT_238655"/>
<dbReference type="EMBL" id="GL732534">
    <property type="protein sequence ID" value="EFX84387.1"/>
    <property type="molecule type" value="Genomic_DNA"/>
</dbReference>